<gene>
    <name evidence="2" type="ORF">LYSCAS_25260</name>
</gene>
<reference evidence="2 3" key="1">
    <citation type="submission" date="2021-03" db="EMBL/GenBank/DDBJ databases">
        <title>Complete Genome Sequences of Two Lysobacter Strains Isolated from Sea Water (Lysobacter caseinilyticus) and Soil (Lysobacter helvus) in South Korea.</title>
        <authorList>
            <person name="Watanabe Y."/>
            <person name="Arakawa K."/>
        </authorList>
    </citation>
    <scope>NUCLEOTIDE SEQUENCE [LARGE SCALE GENOMIC DNA]</scope>
    <source>
        <strain evidence="2 3">KVB24</strain>
    </source>
</reference>
<protein>
    <recommendedName>
        <fullName evidence="4">PH domain-containing protein</fullName>
    </recommendedName>
</protein>
<keyword evidence="3" id="KW-1185">Reference proteome</keyword>
<accession>A0ABM7Q899</accession>
<evidence type="ECO:0000313" key="2">
    <source>
        <dbReference type="EMBL" id="BCT93502.1"/>
    </source>
</evidence>
<dbReference type="Proteomes" id="UP000681317">
    <property type="component" value="Chromosome"/>
</dbReference>
<organism evidence="2 3">
    <name type="scientific">Noviluteimonas caseinilytica</name>
    <dbReference type="NCBI Taxonomy" id="2675101"/>
    <lineage>
        <taxon>Bacteria</taxon>
        <taxon>Pseudomonadati</taxon>
        <taxon>Pseudomonadota</taxon>
        <taxon>Gammaproteobacteria</taxon>
        <taxon>Lysobacterales</taxon>
        <taxon>Lysobacteraceae</taxon>
        <taxon>Noviluteimonas</taxon>
    </lineage>
</organism>
<dbReference type="RefSeq" id="WP_213434420.1">
    <property type="nucleotide sequence ID" value="NZ_AP024545.1"/>
</dbReference>
<evidence type="ECO:0000313" key="3">
    <source>
        <dbReference type="Proteomes" id="UP000681317"/>
    </source>
</evidence>
<proteinExistence type="predicted"/>
<evidence type="ECO:0000256" key="1">
    <source>
        <dbReference type="SAM" id="Phobius"/>
    </source>
</evidence>
<dbReference type="EMBL" id="AP024545">
    <property type="protein sequence ID" value="BCT93502.1"/>
    <property type="molecule type" value="Genomic_DNA"/>
</dbReference>
<keyword evidence="1" id="KW-1133">Transmembrane helix</keyword>
<feature type="transmembrane region" description="Helical" evidence="1">
    <location>
        <begin position="15"/>
        <end position="35"/>
    </location>
</feature>
<keyword evidence="1" id="KW-0812">Transmembrane</keyword>
<evidence type="ECO:0008006" key="4">
    <source>
        <dbReference type="Google" id="ProtNLM"/>
    </source>
</evidence>
<sequence length="112" mass="12304">MANDAASTVTWRPSWWVVGAHLVFGVFGGIGLVASALPRDLAIPGACVALLAGALRALRERRRPARTLRIAELDLHWRGPLAFDTRHGLSWWPDTLAARGRRAMRLAASRQE</sequence>
<feature type="transmembrane region" description="Helical" evidence="1">
    <location>
        <begin position="41"/>
        <end position="58"/>
    </location>
</feature>
<name>A0ABM7Q899_9GAMM</name>
<keyword evidence="1" id="KW-0472">Membrane</keyword>